<evidence type="ECO:0000256" key="4">
    <source>
        <dbReference type="ARBA" id="ARBA00022525"/>
    </source>
</evidence>
<sequence length="164" mass="18472">MRRSRSSKLALVVVRLSLGVLMAASAASALNLRAPVVRRPFKQVHVLNELTDNKLLHVHCHSRETDLGSHDVAVGAEYTWRFRASPLGSSRWSCDGTTDDNRRVTFESYWEDVALARREYMGNTYWVAQEDGIYLRPIQGTRDEIHATWLPAGPPTAPLPPLLH</sequence>
<dbReference type="EMBL" id="OZ034822">
    <property type="protein sequence ID" value="CAL1411703.1"/>
    <property type="molecule type" value="Genomic_DNA"/>
</dbReference>
<keyword evidence="8" id="KW-1185">Reference proteome</keyword>
<comment type="subcellular location">
    <subcellularLocation>
        <location evidence="1 6">Secreted</location>
    </subcellularLocation>
</comment>
<keyword evidence="3 6" id="KW-0713">Self-incompatibility</keyword>
<protein>
    <recommendedName>
        <fullName evidence="6">S-protein homolog</fullName>
    </recommendedName>
</protein>
<dbReference type="AlphaFoldDB" id="A0AAV2GPH4"/>
<evidence type="ECO:0000256" key="3">
    <source>
        <dbReference type="ARBA" id="ARBA00022471"/>
    </source>
</evidence>
<dbReference type="Proteomes" id="UP001497516">
    <property type="component" value="Chromosome 9"/>
</dbReference>
<dbReference type="GO" id="GO:0005576">
    <property type="term" value="C:extracellular region"/>
    <property type="evidence" value="ECO:0007669"/>
    <property type="project" value="UniProtKB-SubCell"/>
</dbReference>
<feature type="chain" id="PRO_5043090828" description="S-protein homolog" evidence="6">
    <location>
        <begin position="30"/>
        <end position="164"/>
    </location>
</feature>
<evidence type="ECO:0000313" key="7">
    <source>
        <dbReference type="EMBL" id="CAL1411703.1"/>
    </source>
</evidence>
<keyword evidence="5 6" id="KW-0732">Signal</keyword>
<organism evidence="7 8">
    <name type="scientific">Linum trigynum</name>
    <dbReference type="NCBI Taxonomy" id="586398"/>
    <lineage>
        <taxon>Eukaryota</taxon>
        <taxon>Viridiplantae</taxon>
        <taxon>Streptophyta</taxon>
        <taxon>Embryophyta</taxon>
        <taxon>Tracheophyta</taxon>
        <taxon>Spermatophyta</taxon>
        <taxon>Magnoliopsida</taxon>
        <taxon>eudicotyledons</taxon>
        <taxon>Gunneridae</taxon>
        <taxon>Pentapetalae</taxon>
        <taxon>rosids</taxon>
        <taxon>fabids</taxon>
        <taxon>Malpighiales</taxon>
        <taxon>Linaceae</taxon>
        <taxon>Linum</taxon>
    </lineage>
</organism>
<name>A0AAV2GPH4_9ROSI</name>
<feature type="signal peptide" evidence="6">
    <location>
        <begin position="1"/>
        <end position="29"/>
    </location>
</feature>
<evidence type="ECO:0000256" key="1">
    <source>
        <dbReference type="ARBA" id="ARBA00004613"/>
    </source>
</evidence>
<evidence type="ECO:0000256" key="5">
    <source>
        <dbReference type="ARBA" id="ARBA00022729"/>
    </source>
</evidence>
<dbReference type="GO" id="GO:0060320">
    <property type="term" value="P:rejection of self pollen"/>
    <property type="evidence" value="ECO:0007669"/>
    <property type="project" value="UniProtKB-KW"/>
</dbReference>
<evidence type="ECO:0000256" key="6">
    <source>
        <dbReference type="RuleBase" id="RU367044"/>
    </source>
</evidence>
<dbReference type="Pfam" id="PF05938">
    <property type="entry name" value="Self-incomp_S1"/>
    <property type="match status" value="1"/>
</dbReference>
<comment type="similarity">
    <text evidence="2 6">Belongs to the plant self-incompatibility (S1) protein family.</text>
</comment>
<dbReference type="PANTHER" id="PTHR31232">
    <property type="match status" value="1"/>
</dbReference>
<reference evidence="7 8" key="1">
    <citation type="submission" date="2024-04" db="EMBL/GenBank/DDBJ databases">
        <authorList>
            <person name="Fracassetti M."/>
        </authorList>
    </citation>
    <scope>NUCLEOTIDE SEQUENCE [LARGE SCALE GENOMIC DNA]</scope>
</reference>
<dbReference type="PANTHER" id="PTHR31232:SF156">
    <property type="entry name" value="PLANT SELF-INCOMPATIBILITY PROTEIN S1 FAMILY-RELATED"/>
    <property type="match status" value="1"/>
</dbReference>
<accession>A0AAV2GPH4</accession>
<proteinExistence type="inferred from homology"/>
<dbReference type="InterPro" id="IPR010264">
    <property type="entry name" value="Self-incomp_S1"/>
</dbReference>
<gene>
    <name evidence="7" type="ORF">LTRI10_LOCUS51043</name>
</gene>
<evidence type="ECO:0000313" key="8">
    <source>
        <dbReference type="Proteomes" id="UP001497516"/>
    </source>
</evidence>
<keyword evidence="4 6" id="KW-0964">Secreted</keyword>
<evidence type="ECO:0000256" key="2">
    <source>
        <dbReference type="ARBA" id="ARBA00005581"/>
    </source>
</evidence>